<dbReference type="Proteomes" id="UP000592180">
    <property type="component" value="Unassembled WGS sequence"/>
</dbReference>
<name>A0A840KBV2_9FLAO</name>
<dbReference type="RefSeq" id="WP_184183334.1">
    <property type="nucleotide sequence ID" value="NZ_JACHLE010000001.1"/>
</dbReference>
<accession>A0A840KBV2</accession>
<protein>
    <submittedName>
        <fullName evidence="2">Uncharacterized protein</fullName>
    </submittedName>
</protein>
<evidence type="ECO:0000313" key="2">
    <source>
        <dbReference type="EMBL" id="MBB4805013.1"/>
    </source>
</evidence>
<sequence length="227" mass="25528">MKKIILMISFTLTLFLLSCTQDSFDSSVEKSTVENKDSNQYSKDGSNDEVLKANLKIFYDQNKDYAEKIGQILDQNPNFKGGNYFYAEINQAQNDEDIIQTFSKYGVVSNAQELLRLIKEKDGLSEDFSNSNPYLYQLDEATREQYINEIVQNDVNNESIVAKPTCYQQYQMDRTRCYRNYAVASVVAVASAPFTAGIVTAIVGGGAVAVYAFCLGDANEDYENCLK</sequence>
<keyword evidence="3" id="KW-1185">Reference proteome</keyword>
<organism evidence="2 3">
    <name type="scientific">Chryseobacterium defluvii</name>
    <dbReference type="NCBI Taxonomy" id="160396"/>
    <lineage>
        <taxon>Bacteria</taxon>
        <taxon>Pseudomonadati</taxon>
        <taxon>Bacteroidota</taxon>
        <taxon>Flavobacteriia</taxon>
        <taxon>Flavobacteriales</taxon>
        <taxon>Weeksellaceae</taxon>
        <taxon>Chryseobacterium group</taxon>
        <taxon>Chryseobacterium</taxon>
    </lineage>
</organism>
<dbReference type="PROSITE" id="PS51257">
    <property type="entry name" value="PROKAR_LIPOPROTEIN"/>
    <property type="match status" value="1"/>
</dbReference>
<reference evidence="2 3" key="1">
    <citation type="submission" date="2020-08" db="EMBL/GenBank/DDBJ databases">
        <title>Functional genomics of gut bacteria from endangered species of beetles.</title>
        <authorList>
            <person name="Carlos-Shanley C."/>
        </authorList>
    </citation>
    <scope>NUCLEOTIDE SEQUENCE [LARGE SCALE GENOMIC DNA]</scope>
    <source>
        <strain evidence="2 3">S00151</strain>
    </source>
</reference>
<gene>
    <name evidence="2" type="ORF">HNP38_000285</name>
</gene>
<dbReference type="EMBL" id="JACHLE010000001">
    <property type="protein sequence ID" value="MBB4805013.1"/>
    <property type="molecule type" value="Genomic_DNA"/>
</dbReference>
<dbReference type="AlphaFoldDB" id="A0A840KBV2"/>
<proteinExistence type="predicted"/>
<feature type="signal peptide" evidence="1">
    <location>
        <begin position="1"/>
        <end position="23"/>
    </location>
</feature>
<feature type="chain" id="PRO_5032294421" evidence="1">
    <location>
        <begin position="24"/>
        <end position="227"/>
    </location>
</feature>
<evidence type="ECO:0000313" key="3">
    <source>
        <dbReference type="Proteomes" id="UP000592180"/>
    </source>
</evidence>
<comment type="caution">
    <text evidence="2">The sequence shown here is derived from an EMBL/GenBank/DDBJ whole genome shotgun (WGS) entry which is preliminary data.</text>
</comment>
<evidence type="ECO:0000256" key="1">
    <source>
        <dbReference type="SAM" id="SignalP"/>
    </source>
</evidence>
<keyword evidence="1" id="KW-0732">Signal</keyword>